<proteinExistence type="predicted"/>
<name>A0A061R3S0_9CHLO</name>
<sequence length="90" mass="9614">PFFPPKGKTRKGSLSLCVCLSPLSTGTPPRSPSLPRKKREKGSLSLRLRLSPLSTATPPRSPSVSRSTLRCADDLQSICVCVCVCVCWGG</sequence>
<feature type="non-terminal residue" evidence="2">
    <location>
        <position position="1"/>
    </location>
</feature>
<accession>A0A061R3S0</accession>
<evidence type="ECO:0000256" key="1">
    <source>
        <dbReference type="SAM" id="MobiDB-lite"/>
    </source>
</evidence>
<protein>
    <submittedName>
        <fullName evidence="2">Uncharacterized protein</fullName>
    </submittedName>
</protein>
<feature type="region of interest" description="Disordered" evidence="1">
    <location>
        <begin position="23"/>
        <end position="42"/>
    </location>
</feature>
<organism evidence="2">
    <name type="scientific">Tetraselmis sp. GSL018</name>
    <dbReference type="NCBI Taxonomy" id="582737"/>
    <lineage>
        <taxon>Eukaryota</taxon>
        <taxon>Viridiplantae</taxon>
        <taxon>Chlorophyta</taxon>
        <taxon>core chlorophytes</taxon>
        <taxon>Chlorodendrophyceae</taxon>
        <taxon>Chlorodendrales</taxon>
        <taxon>Chlorodendraceae</taxon>
        <taxon>Tetraselmis</taxon>
    </lineage>
</organism>
<dbReference type="EMBL" id="GBEZ01021395">
    <property type="protein sequence ID" value="JAC65350.1"/>
    <property type="molecule type" value="Transcribed_RNA"/>
</dbReference>
<feature type="non-terminal residue" evidence="2">
    <location>
        <position position="90"/>
    </location>
</feature>
<reference evidence="2" key="1">
    <citation type="submission" date="2014-05" db="EMBL/GenBank/DDBJ databases">
        <title>The transcriptome of the halophilic microalga Tetraselmis sp. GSL018 isolated from the Great Salt Lake, Utah.</title>
        <authorList>
            <person name="Jinkerson R.E."/>
            <person name="D'Adamo S."/>
            <person name="Posewitz M.C."/>
        </authorList>
    </citation>
    <scope>NUCLEOTIDE SEQUENCE</scope>
    <source>
        <strain evidence="2">GSL018</strain>
    </source>
</reference>
<dbReference type="AlphaFoldDB" id="A0A061R3S0"/>
<gene>
    <name evidence="2" type="ORF">TSPGSL018_16230</name>
</gene>
<evidence type="ECO:0000313" key="2">
    <source>
        <dbReference type="EMBL" id="JAC65350.1"/>
    </source>
</evidence>